<accession>A0A0H5Q3W3</accession>
<protein>
    <submittedName>
        <fullName evidence="1">Uncharacterized protein</fullName>
    </submittedName>
</protein>
<reference evidence="1" key="2">
    <citation type="submission" date="2015-07" db="EMBL/GenBank/DDBJ databases">
        <title>Plasmids, circular viruses and viroids from rat gut.</title>
        <authorList>
            <person name="Jorgensen T.J."/>
            <person name="Hansen M.A."/>
            <person name="Xu Z."/>
            <person name="Tabak M.A."/>
            <person name="Sorensen S.J."/>
            <person name="Hansen L.H."/>
        </authorList>
    </citation>
    <scope>NUCLEOTIDE SEQUENCE</scope>
    <source>
        <strain evidence="1">RGFK1154</strain>
    </source>
</reference>
<organism evidence="1">
    <name type="scientific">uncultured prokaryote</name>
    <dbReference type="NCBI Taxonomy" id="198431"/>
    <lineage>
        <taxon>unclassified sequences</taxon>
        <taxon>environmental samples</taxon>
    </lineage>
</organism>
<dbReference type="AlphaFoldDB" id="A0A0H5Q3W3"/>
<dbReference type="EMBL" id="LN853732">
    <property type="protein sequence ID" value="CRY96583.1"/>
    <property type="molecule type" value="Genomic_DNA"/>
</dbReference>
<evidence type="ECO:0000313" key="1">
    <source>
        <dbReference type="EMBL" id="CRY96583.1"/>
    </source>
</evidence>
<name>A0A0H5Q3W3_9ZZZZ</name>
<reference evidence="1" key="1">
    <citation type="submission" date="2015-06" db="EMBL/GenBank/DDBJ databases">
        <authorList>
            <person name="Joergensen T."/>
        </authorList>
    </citation>
    <scope>NUCLEOTIDE SEQUENCE</scope>
    <source>
        <strain evidence="1">RGFK1154</strain>
    </source>
</reference>
<proteinExistence type="predicted"/>
<sequence>MPDYVEIQVTIALLDGHVTGVQTSWIRPPERLAEVLREAALEVERG</sequence>